<gene>
    <name evidence="3" type="ORF">SAMN05192542_10136</name>
</gene>
<dbReference type="GO" id="GO:0044010">
    <property type="term" value="P:single-species biofilm formation"/>
    <property type="evidence" value="ECO:0007669"/>
    <property type="project" value="TreeGrafter"/>
</dbReference>
<dbReference type="PANTHER" id="PTHR43685:SF2">
    <property type="entry name" value="GLYCOSYLTRANSFERASE 2-LIKE DOMAIN-CONTAINING PROTEIN"/>
    <property type="match status" value="1"/>
</dbReference>
<protein>
    <submittedName>
        <fullName evidence="3">Glycosyltransferase involved in cell wall bisynthesis</fullName>
    </submittedName>
</protein>
<dbReference type="InterPro" id="IPR001173">
    <property type="entry name" value="Glyco_trans_2-like"/>
</dbReference>
<dbReference type="RefSeq" id="WP_090552940.1">
    <property type="nucleotide sequence ID" value="NZ_FNSR01000003.1"/>
</dbReference>
<dbReference type="STRING" id="416943.SAMN05445871_6230"/>
<dbReference type="Proteomes" id="UP000199120">
    <property type="component" value="Unassembled WGS sequence"/>
</dbReference>
<dbReference type="GO" id="GO:0016740">
    <property type="term" value="F:transferase activity"/>
    <property type="evidence" value="ECO:0007669"/>
    <property type="project" value="UniProtKB-KW"/>
</dbReference>
<evidence type="ECO:0000259" key="2">
    <source>
        <dbReference type="Pfam" id="PF00535"/>
    </source>
</evidence>
<accession>A0A1H7EZD3</accession>
<name>A0A1H7EZD3_9BURK</name>
<dbReference type="Gene3D" id="3.90.550.10">
    <property type="entry name" value="Spore Coat Polysaccharide Biosynthesis Protein SpsA, Chain A"/>
    <property type="match status" value="1"/>
</dbReference>
<evidence type="ECO:0000313" key="4">
    <source>
        <dbReference type="Proteomes" id="UP000199120"/>
    </source>
</evidence>
<dbReference type="InterPro" id="IPR029044">
    <property type="entry name" value="Nucleotide-diphossugar_trans"/>
</dbReference>
<sequence length="307" mass="34951">MSSTGKVSIVVPCFNQERFIGETLQSVAAQGYRDWECIVVDDGSTDGSADIIASFVQSDPRFRYIHKPNSGVAASRNLGFAHATGSYFLPLDGDDRLHPDFLASVMDCFGRHPAATLVHCRTRLFGAKNRIWRLPDYSYEKLLLQNMLVNSAVFRRDAFERSGGYSEEMVHGFEDWEFYVRLLDPQSEVRLVKKPLFYYRVKEVSRTTEQIQSGRVEESMRLIYARNSERYRAISHNPIGVFSRRMKDFAPTFTARYKRQITYLHTAYLLVIVSLVGILVTTLVSEPKSPLAGALHLRSRSLPPPPN</sequence>
<dbReference type="InterPro" id="IPR050834">
    <property type="entry name" value="Glycosyltransf_2"/>
</dbReference>
<keyword evidence="3" id="KW-0808">Transferase</keyword>
<evidence type="ECO:0000313" key="3">
    <source>
        <dbReference type="EMBL" id="SEK18477.1"/>
    </source>
</evidence>
<dbReference type="EMBL" id="FOAJ01000001">
    <property type="protein sequence ID" value="SEK18477.1"/>
    <property type="molecule type" value="Genomic_DNA"/>
</dbReference>
<keyword evidence="1" id="KW-0812">Transmembrane</keyword>
<organism evidence="3 4">
    <name type="scientific">Paraburkholderia caballeronis</name>
    <dbReference type="NCBI Taxonomy" id="416943"/>
    <lineage>
        <taxon>Bacteria</taxon>
        <taxon>Pseudomonadati</taxon>
        <taxon>Pseudomonadota</taxon>
        <taxon>Betaproteobacteria</taxon>
        <taxon>Burkholderiales</taxon>
        <taxon>Burkholderiaceae</taxon>
        <taxon>Paraburkholderia</taxon>
    </lineage>
</organism>
<keyword evidence="1" id="KW-0472">Membrane</keyword>
<proteinExistence type="predicted"/>
<keyword evidence="1" id="KW-1133">Transmembrane helix</keyword>
<feature type="transmembrane region" description="Helical" evidence="1">
    <location>
        <begin position="266"/>
        <end position="285"/>
    </location>
</feature>
<dbReference type="SUPFAM" id="SSF53448">
    <property type="entry name" value="Nucleotide-diphospho-sugar transferases"/>
    <property type="match status" value="1"/>
</dbReference>
<feature type="domain" description="Glycosyltransferase 2-like" evidence="2">
    <location>
        <begin position="8"/>
        <end position="137"/>
    </location>
</feature>
<dbReference type="AlphaFoldDB" id="A0A1H7EZD3"/>
<reference evidence="4" key="1">
    <citation type="submission" date="2016-10" db="EMBL/GenBank/DDBJ databases">
        <authorList>
            <person name="Varghese N."/>
            <person name="Submissions S."/>
        </authorList>
    </citation>
    <scope>NUCLEOTIDE SEQUENCE [LARGE SCALE GENOMIC DNA]</scope>
    <source>
        <strain evidence="4">LMG 26416</strain>
    </source>
</reference>
<dbReference type="Pfam" id="PF00535">
    <property type="entry name" value="Glycos_transf_2"/>
    <property type="match status" value="1"/>
</dbReference>
<dbReference type="PANTHER" id="PTHR43685">
    <property type="entry name" value="GLYCOSYLTRANSFERASE"/>
    <property type="match status" value="1"/>
</dbReference>
<keyword evidence="4" id="KW-1185">Reference proteome</keyword>
<dbReference type="OrthoDB" id="9786172at2"/>
<evidence type="ECO:0000256" key="1">
    <source>
        <dbReference type="SAM" id="Phobius"/>
    </source>
</evidence>